<evidence type="ECO:0000313" key="6">
    <source>
        <dbReference type="EMBL" id="KAJ5437993.1"/>
    </source>
</evidence>
<gene>
    <name evidence="6" type="ORF">N7458_008991</name>
</gene>
<comment type="subcellular location">
    <subcellularLocation>
        <location evidence="1">Mitochondrion</location>
    </subcellularLocation>
</comment>
<evidence type="ECO:0000256" key="2">
    <source>
        <dbReference type="ARBA" id="ARBA00010901"/>
    </source>
</evidence>
<evidence type="ECO:0000256" key="3">
    <source>
        <dbReference type="ARBA" id="ARBA00023128"/>
    </source>
</evidence>
<keyword evidence="3" id="KW-0496">Mitochondrion</keyword>
<feature type="non-terminal residue" evidence="6">
    <location>
        <position position="106"/>
    </location>
</feature>
<evidence type="ECO:0000256" key="4">
    <source>
        <dbReference type="RuleBase" id="RU368087"/>
    </source>
</evidence>
<feature type="region of interest" description="Disordered" evidence="5">
    <location>
        <begin position="79"/>
        <end position="106"/>
    </location>
</feature>
<dbReference type="GO" id="GO:0005739">
    <property type="term" value="C:mitochondrion"/>
    <property type="evidence" value="ECO:0007669"/>
    <property type="project" value="UniProtKB-SubCell"/>
</dbReference>
<evidence type="ECO:0000256" key="5">
    <source>
        <dbReference type="SAM" id="MobiDB-lite"/>
    </source>
</evidence>
<keyword evidence="7" id="KW-1185">Reference proteome</keyword>
<dbReference type="GO" id="GO:0042030">
    <property type="term" value="F:ATPase inhibitor activity"/>
    <property type="evidence" value="ECO:0007669"/>
    <property type="project" value="InterPro"/>
</dbReference>
<dbReference type="RefSeq" id="XP_056761222.1">
    <property type="nucleotide sequence ID" value="XM_056912373.1"/>
</dbReference>
<reference evidence="6" key="1">
    <citation type="submission" date="2022-12" db="EMBL/GenBank/DDBJ databases">
        <authorList>
            <person name="Petersen C."/>
        </authorList>
    </citation>
    <scope>NUCLEOTIDE SEQUENCE</scope>
    <source>
        <strain evidence="6">IBT 16125</strain>
    </source>
</reference>
<dbReference type="EMBL" id="JAPVEA010000008">
    <property type="protein sequence ID" value="KAJ5437993.1"/>
    <property type="molecule type" value="Genomic_DNA"/>
</dbReference>
<dbReference type="Pfam" id="PF04568">
    <property type="entry name" value="IATP"/>
    <property type="match status" value="1"/>
</dbReference>
<reference evidence="6" key="2">
    <citation type="journal article" date="2023" name="IMA Fungus">
        <title>Comparative genomic study of the Penicillium genus elucidates a diverse pangenome and 15 lateral gene transfer events.</title>
        <authorList>
            <person name="Petersen C."/>
            <person name="Sorensen T."/>
            <person name="Nielsen M.R."/>
            <person name="Sondergaard T.E."/>
            <person name="Sorensen J.L."/>
            <person name="Fitzpatrick D.A."/>
            <person name="Frisvad J.C."/>
            <person name="Nielsen K.L."/>
        </authorList>
    </citation>
    <scope>NUCLEOTIDE SEQUENCE</scope>
    <source>
        <strain evidence="6">IBT 16125</strain>
    </source>
</reference>
<comment type="function">
    <text evidence="4">Inhibits the enzyme activity of ATPase.</text>
</comment>
<comment type="similarity">
    <text evidence="2 4">Belongs to the ATPase inhibitor family.</text>
</comment>
<dbReference type="InterPro" id="IPR007648">
    <property type="entry name" value="ATPase_inhibitor_mt"/>
</dbReference>
<evidence type="ECO:0000256" key="1">
    <source>
        <dbReference type="ARBA" id="ARBA00004173"/>
    </source>
</evidence>
<comment type="caution">
    <text evidence="6">The sequence shown here is derived from an EMBL/GenBank/DDBJ whole genome shotgun (WGS) entry which is preliminary data.</text>
</comment>
<feature type="compositionally biased region" description="Basic and acidic residues" evidence="5">
    <location>
        <begin position="79"/>
        <end position="98"/>
    </location>
</feature>
<proteinExistence type="inferred from homology"/>
<dbReference type="Proteomes" id="UP001213681">
    <property type="component" value="Unassembled WGS sequence"/>
</dbReference>
<protein>
    <recommendedName>
        <fullName evidence="4">ATPase inhibitor, mitochondrial</fullName>
    </recommendedName>
</protein>
<organism evidence="6 7">
    <name type="scientific">Penicillium daleae</name>
    <dbReference type="NCBI Taxonomy" id="63821"/>
    <lineage>
        <taxon>Eukaryota</taxon>
        <taxon>Fungi</taxon>
        <taxon>Dikarya</taxon>
        <taxon>Ascomycota</taxon>
        <taxon>Pezizomycotina</taxon>
        <taxon>Eurotiomycetes</taxon>
        <taxon>Eurotiomycetidae</taxon>
        <taxon>Eurotiales</taxon>
        <taxon>Aspergillaceae</taxon>
        <taxon>Penicillium</taxon>
    </lineage>
</organism>
<sequence length="106" mass="12128">LQHIMQSLSRPIIRASATTPLLLRPLTTTSSTMGAGDTGSPKARGFLAEKDQFQRREAAKEAMYIRQLEMEKIERLRQKMKESQRHMAELDKHLEEYAKTQGGEQN</sequence>
<dbReference type="Gene3D" id="1.20.5.500">
    <property type="entry name" value="Single helix bin"/>
    <property type="match status" value="1"/>
</dbReference>
<name>A0AAD6BXK6_9EURO</name>
<dbReference type="GeneID" id="81602616"/>
<dbReference type="AlphaFoldDB" id="A0AAD6BXK6"/>
<accession>A0AAD6BXK6</accession>
<evidence type="ECO:0000313" key="7">
    <source>
        <dbReference type="Proteomes" id="UP001213681"/>
    </source>
</evidence>
<feature type="region of interest" description="Disordered" evidence="5">
    <location>
        <begin position="24"/>
        <end position="46"/>
    </location>
</feature>